<dbReference type="Pfam" id="PF05719">
    <property type="entry name" value="GPP34"/>
    <property type="match status" value="1"/>
</dbReference>
<evidence type="ECO:0000313" key="6">
    <source>
        <dbReference type="EMBL" id="SFN23074.1"/>
    </source>
</evidence>
<dbReference type="GO" id="GO:0070273">
    <property type="term" value="F:phosphatidylinositol-4-phosphate binding"/>
    <property type="evidence" value="ECO:0007669"/>
    <property type="project" value="InterPro"/>
</dbReference>
<keyword evidence="8" id="KW-1185">Reference proteome</keyword>
<dbReference type="InterPro" id="IPR008628">
    <property type="entry name" value="GPP34-like"/>
</dbReference>
<accession>A0A1I4XB14</accession>
<reference evidence="5 8" key="2">
    <citation type="submission" date="2018-10" db="EMBL/GenBank/DDBJ databases">
        <title>Sequencing the genomes of 1000 actinobacteria strains.</title>
        <authorList>
            <person name="Klenk H.-P."/>
        </authorList>
    </citation>
    <scope>NUCLEOTIDE SEQUENCE [LARGE SCALE GENOMIC DNA]</scope>
    <source>
        <strain evidence="5 8">DSM 45119</strain>
    </source>
</reference>
<comment type="subcellular location">
    <subcellularLocation>
        <location evidence="1">Golgi apparatus membrane</location>
        <topology evidence="1">Peripheral membrane protein</topology>
        <orientation evidence="1">Cytoplasmic side</orientation>
    </subcellularLocation>
</comment>
<dbReference type="Gene3D" id="1.10.3630.10">
    <property type="entry name" value="yeast vps74-n-term truncation variant domain like"/>
    <property type="match status" value="1"/>
</dbReference>
<evidence type="ECO:0000256" key="1">
    <source>
        <dbReference type="ARBA" id="ARBA00004255"/>
    </source>
</evidence>
<keyword evidence="4" id="KW-0472">Membrane</keyword>
<evidence type="ECO:0000256" key="4">
    <source>
        <dbReference type="ARBA" id="ARBA00023136"/>
    </source>
</evidence>
<evidence type="ECO:0000313" key="8">
    <source>
        <dbReference type="Proteomes" id="UP000270697"/>
    </source>
</evidence>
<dbReference type="OrthoDB" id="4962633at2"/>
<dbReference type="RefSeq" id="WP_093150775.1">
    <property type="nucleotide sequence ID" value="NZ_FOUP01000003.1"/>
</dbReference>
<sequence length="207" mass="22767">MDLSLAEQFMLLAHKPTGGRVMAADHAGAAELADFLLWQRIDFVGWKIRVLDPAPTGFPWFDGGLALLQKHAVAKRKPLSVSKYLRGRSPLSGGWNSALAAHQVALARRDRLRRGEKHLLGLIPHDCWYPDPAVRNAVLNELRAFARQELPSEGRLVLLAALVHSTGMHHQLPLTKIERAQLKQISRGTAFGEAVRAAVNAETAAVM</sequence>
<dbReference type="EMBL" id="FOUP01000003">
    <property type="protein sequence ID" value="SFN23074.1"/>
    <property type="molecule type" value="Genomic_DNA"/>
</dbReference>
<proteinExistence type="predicted"/>
<gene>
    <name evidence="5" type="ORF">ATL45_2736</name>
    <name evidence="6" type="ORF">SAMN05421805_103352</name>
</gene>
<dbReference type="InterPro" id="IPR038261">
    <property type="entry name" value="GPP34-like_sf"/>
</dbReference>
<evidence type="ECO:0000313" key="5">
    <source>
        <dbReference type="EMBL" id="RKT84421.1"/>
    </source>
</evidence>
<dbReference type="Proteomes" id="UP000199398">
    <property type="component" value="Unassembled WGS sequence"/>
</dbReference>
<reference evidence="6 7" key="1">
    <citation type="submission" date="2016-10" db="EMBL/GenBank/DDBJ databases">
        <authorList>
            <person name="de Groot N.N."/>
        </authorList>
    </citation>
    <scope>NUCLEOTIDE SEQUENCE [LARGE SCALE GENOMIC DNA]</scope>
    <source>
        <strain evidence="6 7">CPCC 201259</strain>
    </source>
</reference>
<keyword evidence="3" id="KW-0446">Lipid-binding</keyword>
<evidence type="ECO:0000256" key="2">
    <source>
        <dbReference type="ARBA" id="ARBA00023034"/>
    </source>
</evidence>
<dbReference type="GO" id="GO:0005737">
    <property type="term" value="C:cytoplasm"/>
    <property type="evidence" value="ECO:0007669"/>
    <property type="project" value="UniProtKB-ARBA"/>
</dbReference>
<dbReference type="GO" id="GO:0012505">
    <property type="term" value="C:endomembrane system"/>
    <property type="evidence" value="ECO:0007669"/>
    <property type="project" value="UniProtKB-ARBA"/>
</dbReference>
<evidence type="ECO:0000256" key="3">
    <source>
        <dbReference type="ARBA" id="ARBA00023121"/>
    </source>
</evidence>
<dbReference type="STRING" id="455193.SAMN05421805_103352"/>
<dbReference type="Proteomes" id="UP000270697">
    <property type="component" value="Unassembled WGS sequence"/>
</dbReference>
<keyword evidence="2" id="KW-0333">Golgi apparatus</keyword>
<dbReference type="EMBL" id="RBXX01000002">
    <property type="protein sequence ID" value="RKT84421.1"/>
    <property type="molecule type" value="Genomic_DNA"/>
</dbReference>
<organism evidence="6 7">
    <name type="scientific">Saccharopolyspora antimicrobica</name>
    <dbReference type="NCBI Taxonomy" id="455193"/>
    <lineage>
        <taxon>Bacteria</taxon>
        <taxon>Bacillati</taxon>
        <taxon>Actinomycetota</taxon>
        <taxon>Actinomycetes</taxon>
        <taxon>Pseudonocardiales</taxon>
        <taxon>Pseudonocardiaceae</taxon>
        <taxon>Saccharopolyspora</taxon>
    </lineage>
</organism>
<dbReference type="AlphaFoldDB" id="A0A1I4XB14"/>
<protein>
    <submittedName>
        <fullName evidence="6">Golgi phosphoprotein 3 (GPP34)</fullName>
    </submittedName>
    <submittedName>
        <fullName evidence="5">Golgi phosphoprotein 3 GPP34</fullName>
    </submittedName>
</protein>
<name>A0A1I4XB14_9PSEU</name>
<evidence type="ECO:0000313" key="7">
    <source>
        <dbReference type="Proteomes" id="UP000199398"/>
    </source>
</evidence>